<organism evidence="1 2">
    <name type="scientific">Rhizopogon vinicolor AM-OR11-026</name>
    <dbReference type="NCBI Taxonomy" id="1314800"/>
    <lineage>
        <taxon>Eukaryota</taxon>
        <taxon>Fungi</taxon>
        <taxon>Dikarya</taxon>
        <taxon>Basidiomycota</taxon>
        <taxon>Agaricomycotina</taxon>
        <taxon>Agaricomycetes</taxon>
        <taxon>Agaricomycetidae</taxon>
        <taxon>Boletales</taxon>
        <taxon>Suillineae</taxon>
        <taxon>Rhizopogonaceae</taxon>
        <taxon>Rhizopogon</taxon>
    </lineage>
</organism>
<keyword evidence="2" id="KW-1185">Reference proteome</keyword>
<dbReference type="Proteomes" id="UP000092154">
    <property type="component" value="Unassembled WGS sequence"/>
</dbReference>
<evidence type="ECO:0000313" key="2">
    <source>
        <dbReference type="Proteomes" id="UP000092154"/>
    </source>
</evidence>
<proteinExistence type="predicted"/>
<dbReference type="InParanoid" id="A0A1B7N4E1"/>
<evidence type="ECO:0000313" key="1">
    <source>
        <dbReference type="EMBL" id="OAX39709.1"/>
    </source>
</evidence>
<dbReference type="EMBL" id="KV448239">
    <property type="protein sequence ID" value="OAX39709.1"/>
    <property type="molecule type" value="Genomic_DNA"/>
</dbReference>
<protein>
    <submittedName>
        <fullName evidence="1">Uncharacterized protein</fullName>
    </submittedName>
</protein>
<sequence length="248" mass="27836">MLELIIVGTFPLLPSFQIAPFGKVVISDDEHLGVIGPSCRAPSSHIVHSDNNRESLSLSPPAHLRPCAAGLMHVNPVRLIGLPDFHLDWSSQALTSSDNTPTQRNLRGKRIIKLERAKPSQENLTSPLLALTLTKFIWTESRSLVRGLPRGILIGGNTAMKWQCSIPKQRRHNLHQEAKNLKALRRKADEDEDECVVSERVNVLSQSPESRQIEIPRLAKEDDRAEGVICFRVEGHKRFLSDDSRSWN</sequence>
<gene>
    <name evidence="1" type="ORF">K503DRAFT_855849</name>
</gene>
<accession>A0A1B7N4E1</accession>
<name>A0A1B7N4E1_9AGAM</name>
<reference evidence="1 2" key="1">
    <citation type="submission" date="2016-06" db="EMBL/GenBank/DDBJ databases">
        <title>Comparative genomics of the ectomycorrhizal sister species Rhizopogon vinicolor and Rhizopogon vesiculosus (Basidiomycota: Boletales) reveals a divergence of the mating type B locus.</title>
        <authorList>
            <consortium name="DOE Joint Genome Institute"/>
            <person name="Mujic A.B."/>
            <person name="Kuo A."/>
            <person name="Tritt A."/>
            <person name="Lipzen A."/>
            <person name="Chen C."/>
            <person name="Johnson J."/>
            <person name="Sharma A."/>
            <person name="Barry K."/>
            <person name="Grigoriev I.V."/>
            <person name="Spatafora J.W."/>
        </authorList>
    </citation>
    <scope>NUCLEOTIDE SEQUENCE [LARGE SCALE GENOMIC DNA]</scope>
    <source>
        <strain evidence="1 2">AM-OR11-026</strain>
    </source>
</reference>
<dbReference type="AlphaFoldDB" id="A0A1B7N4E1"/>